<evidence type="ECO:0000313" key="2">
    <source>
        <dbReference type="EMBL" id="VAW97283.1"/>
    </source>
</evidence>
<proteinExistence type="predicted"/>
<reference evidence="2" key="1">
    <citation type="submission" date="2018-06" db="EMBL/GenBank/DDBJ databases">
        <authorList>
            <person name="Zhirakovskaya E."/>
        </authorList>
    </citation>
    <scope>NUCLEOTIDE SEQUENCE</scope>
</reference>
<protein>
    <recommendedName>
        <fullName evidence="1">CobQ/CobB/MinD/ParA nucleotide binding domain-containing protein</fullName>
    </recommendedName>
</protein>
<accession>A0A3B1AB78</accession>
<dbReference type="Gene3D" id="3.40.50.300">
    <property type="entry name" value="P-loop containing nucleotide triphosphate hydrolases"/>
    <property type="match status" value="1"/>
</dbReference>
<gene>
    <name evidence="2" type="ORF">MNBD_GAMMA22-2267</name>
</gene>
<dbReference type="InterPro" id="IPR002586">
    <property type="entry name" value="CobQ/CobB/MinD/ParA_Nub-bd_dom"/>
</dbReference>
<dbReference type="CDD" id="cd02042">
    <property type="entry name" value="ParAB_family"/>
    <property type="match status" value="1"/>
</dbReference>
<dbReference type="EMBL" id="UOFS01000033">
    <property type="protein sequence ID" value="VAW97283.1"/>
    <property type="molecule type" value="Genomic_DNA"/>
</dbReference>
<dbReference type="PIRSF" id="PIRSF009320">
    <property type="entry name" value="Nuc_binding_HP_1000"/>
    <property type="match status" value="1"/>
</dbReference>
<sequence>MQRIVILNSKGGCGKTTITTNLASYFASEGYNTALMDYDPQGSSTHWLSVRSLEKAPIHGIVAHANTTMGQTSAFQHRVPHGTEKVILDTPAGINRDQLKKIVIQADVIIIPVLPSPIDIHAVSRFIQELLLGVKIRQRQVRVCVVANRIKRQTTVYKALKRFLNTLDMPFLTELRDSQNYVHAAERGVGIYEMWDSRVAKDKDEWQPMLDWLGSDSHADNSSTNIT</sequence>
<dbReference type="AlphaFoldDB" id="A0A3B1AB78"/>
<dbReference type="PANTHER" id="PTHR13696">
    <property type="entry name" value="P-LOOP CONTAINING NUCLEOSIDE TRIPHOSPHATE HYDROLASE"/>
    <property type="match status" value="1"/>
</dbReference>
<dbReference type="Pfam" id="PF01656">
    <property type="entry name" value="CbiA"/>
    <property type="match status" value="1"/>
</dbReference>
<dbReference type="PANTHER" id="PTHR13696:SF96">
    <property type="entry name" value="COBQ_COBB_MIND_PARA NUCLEOTIDE BINDING DOMAIN-CONTAINING PROTEIN"/>
    <property type="match status" value="1"/>
</dbReference>
<dbReference type="InterPro" id="IPR050678">
    <property type="entry name" value="DNA_Partitioning_ATPase"/>
</dbReference>
<dbReference type="SUPFAM" id="SSF52540">
    <property type="entry name" value="P-loop containing nucleoside triphosphate hydrolases"/>
    <property type="match status" value="1"/>
</dbReference>
<dbReference type="InterPro" id="IPR027417">
    <property type="entry name" value="P-loop_NTPase"/>
</dbReference>
<organism evidence="2">
    <name type="scientific">hydrothermal vent metagenome</name>
    <dbReference type="NCBI Taxonomy" id="652676"/>
    <lineage>
        <taxon>unclassified sequences</taxon>
        <taxon>metagenomes</taxon>
        <taxon>ecological metagenomes</taxon>
    </lineage>
</organism>
<evidence type="ECO:0000259" key="1">
    <source>
        <dbReference type="Pfam" id="PF01656"/>
    </source>
</evidence>
<feature type="domain" description="CobQ/CobB/MinD/ParA nucleotide binding" evidence="1">
    <location>
        <begin position="4"/>
        <end position="189"/>
    </location>
</feature>
<name>A0A3B1AB78_9ZZZZ</name>